<dbReference type="CDD" id="cd00586">
    <property type="entry name" value="4HBT"/>
    <property type="match status" value="1"/>
</dbReference>
<dbReference type="Proteomes" id="UP000630353">
    <property type="component" value="Unassembled WGS sequence"/>
</dbReference>
<evidence type="ECO:0000313" key="2">
    <source>
        <dbReference type="Proteomes" id="UP000630353"/>
    </source>
</evidence>
<proteinExistence type="predicted"/>
<dbReference type="InterPro" id="IPR029069">
    <property type="entry name" value="HotDog_dom_sf"/>
</dbReference>
<dbReference type="GO" id="GO:0047617">
    <property type="term" value="F:fatty acyl-CoA hydrolase activity"/>
    <property type="evidence" value="ECO:0007669"/>
    <property type="project" value="TreeGrafter"/>
</dbReference>
<comment type="caution">
    <text evidence="1">The sequence shown here is derived from an EMBL/GenBank/DDBJ whole genome shotgun (WGS) entry which is preliminary data.</text>
</comment>
<dbReference type="PANTHER" id="PTHR31793">
    <property type="entry name" value="4-HYDROXYBENZOYL-COA THIOESTERASE FAMILY MEMBER"/>
    <property type="match status" value="1"/>
</dbReference>
<protein>
    <recommendedName>
        <fullName evidence="3">Thioesterase-like protein</fullName>
    </recommendedName>
</protein>
<sequence length="163" mass="18426">MTGIDDAGWFDSGRAVVRSDWIDYNGHMNVGYYLVAFDQATEAIHVHLGIGEAYRREHDASTFVLEAHVTYDHELLEGAPLAFRTRIVAFDSKRLHLMHRMFHAEEGFLAATNELMCLHVDLKQRKTSPFPDDAMARIREVGEAHARFGATDGAGRSIGIRRR</sequence>
<accession>A0A918XU25</accession>
<organism evidence="1 2">
    <name type="scientific">Thalassobaculum fulvum</name>
    <dbReference type="NCBI Taxonomy" id="1633335"/>
    <lineage>
        <taxon>Bacteria</taxon>
        <taxon>Pseudomonadati</taxon>
        <taxon>Pseudomonadota</taxon>
        <taxon>Alphaproteobacteria</taxon>
        <taxon>Rhodospirillales</taxon>
        <taxon>Thalassobaculaceae</taxon>
        <taxon>Thalassobaculum</taxon>
    </lineage>
</organism>
<reference evidence="1" key="2">
    <citation type="submission" date="2020-09" db="EMBL/GenBank/DDBJ databases">
        <authorList>
            <person name="Sun Q."/>
            <person name="Kim S."/>
        </authorList>
    </citation>
    <scope>NUCLEOTIDE SEQUENCE</scope>
    <source>
        <strain evidence="1">KCTC 42651</strain>
    </source>
</reference>
<dbReference type="Gene3D" id="3.10.129.10">
    <property type="entry name" value="Hotdog Thioesterase"/>
    <property type="match status" value="1"/>
</dbReference>
<dbReference type="AlphaFoldDB" id="A0A918XU25"/>
<evidence type="ECO:0008006" key="3">
    <source>
        <dbReference type="Google" id="ProtNLM"/>
    </source>
</evidence>
<dbReference type="InterPro" id="IPR050563">
    <property type="entry name" value="4-hydroxybenzoyl-CoA_TE"/>
</dbReference>
<dbReference type="RefSeq" id="WP_189991356.1">
    <property type="nucleotide sequence ID" value="NZ_BMZS01000007.1"/>
</dbReference>
<keyword evidence="2" id="KW-1185">Reference proteome</keyword>
<name>A0A918XU25_9PROT</name>
<dbReference type="PANTHER" id="PTHR31793:SF2">
    <property type="entry name" value="BLR1345 PROTEIN"/>
    <property type="match status" value="1"/>
</dbReference>
<evidence type="ECO:0000313" key="1">
    <source>
        <dbReference type="EMBL" id="GHD54407.1"/>
    </source>
</evidence>
<reference evidence="1" key="1">
    <citation type="journal article" date="2014" name="Int. J. Syst. Evol. Microbiol.">
        <title>Complete genome sequence of Corynebacterium casei LMG S-19264T (=DSM 44701T), isolated from a smear-ripened cheese.</title>
        <authorList>
            <consortium name="US DOE Joint Genome Institute (JGI-PGF)"/>
            <person name="Walter F."/>
            <person name="Albersmeier A."/>
            <person name="Kalinowski J."/>
            <person name="Ruckert C."/>
        </authorList>
    </citation>
    <scope>NUCLEOTIDE SEQUENCE</scope>
    <source>
        <strain evidence="1">KCTC 42651</strain>
    </source>
</reference>
<gene>
    <name evidence="1" type="ORF">GCM10017083_31880</name>
</gene>
<dbReference type="SUPFAM" id="SSF54637">
    <property type="entry name" value="Thioesterase/thiol ester dehydrase-isomerase"/>
    <property type="match status" value="1"/>
</dbReference>
<dbReference type="Pfam" id="PF13279">
    <property type="entry name" value="4HBT_2"/>
    <property type="match status" value="1"/>
</dbReference>
<dbReference type="EMBL" id="BMZS01000007">
    <property type="protein sequence ID" value="GHD54407.1"/>
    <property type="molecule type" value="Genomic_DNA"/>
</dbReference>